<keyword evidence="1" id="KW-0449">Lipoprotein</keyword>
<dbReference type="EMBL" id="JAHHGM010000020">
    <property type="protein sequence ID" value="MBT2990699.1"/>
    <property type="molecule type" value="Genomic_DNA"/>
</dbReference>
<accession>A0A944MDK1</accession>
<name>A0A944MDK1_9GAMM</name>
<organism evidence="1 2">
    <name type="scientific">Candidatus Thiodiazotropha taylori</name>
    <dbReference type="NCBI Taxonomy" id="2792791"/>
    <lineage>
        <taxon>Bacteria</taxon>
        <taxon>Pseudomonadati</taxon>
        <taxon>Pseudomonadota</taxon>
        <taxon>Gammaproteobacteria</taxon>
        <taxon>Chromatiales</taxon>
        <taxon>Sedimenticolaceae</taxon>
        <taxon>Candidatus Thiodiazotropha</taxon>
    </lineage>
</organism>
<sequence>MRSSIRNLLPILGLLYLLLLMGCSSVSTITVTMSAASGVNPDINSRPSPIVARIYELKSLSVFNNADFFNLFEQDVALLGEEMLMRDELHFQPGEVKMLERDLQPDTRYVGVIGAYRDIENAAWRRSIEIDLHDETTFVIEFGKNGIVLQKK</sequence>
<dbReference type="PROSITE" id="PS51257">
    <property type="entry name" value="PROKAR_LIPOPROTEIN"/>
    <property type="match status" value="1"/>
</dbReference>
<dbReference type="InterPro" id="IPR038706">
    <property type="entry name" value="Type_VI_SciN-like_sf"/>
</dbReference>
<dbReference type="PANTHER" id="PTHR37625">
    <property type="entry name" value="OUTER MEMBRANE LIPOPROTEIN-RELATED"/>
    <property type="match status" value="1"/>
</dbReference>
<reference evidence="1 2" key="1">
    <citation type="submission" date="2021-05" db="EMBL/GenBank/DDBJ databases">
        <title>Genetic and Functional Diversity in Clade A Lucinid endosymbionts from the Bahamas.</title>
        <authorList>
            <person name="Giani N.M."/>
            <person name="Engel A.S."/>
            <person name="Campbell B.J."/>
        </authorList>
    </citation>
    <scope>NUCLEOTIDE SEQUENCE [LARGE SCALE GENOMIC DNA]</scope>
    <source>
        <strain evidence="1">LUC16012Gg_MoonRockCtena</strain>
    </source>
</reference>
<comment type="caution">
    <text evidence="1">The sequence shown here is derived from an EMBL/GenBank/DDBJ whole genome shotgun (WGS) entry which is preliminary data.</text>
</comment>
<dbReference type="AlphaFoldDB" id="A0A944MDK1"/>
<evidence type="ECO:0000313" key="1">
    <source>
        <dbReference type="EMBL" id="MBT2990699.1"/>
    </source>
</evidence>
<gene>
    <name evidence="1" type="primary">tssJ</name>
    <name evidence="1" type="ORF">KME65_17220</name>
</gene>
<protein>
    <submittedName>
        <fullName evidence="1">Type VI secretion system lipoprotein TssJ</fullName>
    </submittedName>
</protein>
<dbReference type="Gene3D" id="2.60.40.4150">
    <property type="entry name" value="Type VI secretion system, lipoprotein SciN"/>
    <property type="match status" value="1"/>
</dbReference>
<dbReference type="PANTHER" id="PTHR37625:SF4">
    <property type="entry name" value="OUTER MEMBRANE LIPOPROTEIN"/>
    <property type="match status" value="1"/>
</dbReference>
<dbReference type="InterPro" id="IPR017734">
    <property type="entry name" value="T6SS_SciN"/>
</dbReference>
<dbReference type="Proteomes" id="UP000770889">
    <property type="component" value="Unassembled WGS sequence"/>
</dbReference>
<dbReference type="NCBIfam" id="TIGR03352">
    <property type="entry name" value="VI_chp_3"/>
    <property type="match status" value="1"/>
</dbReference>
<dbReference type="Pfam" id="PF12790">
    <property type="entry name" value="T6SS-SciN"/>
    <property type="match status" value="1"/>
</dbReference>
<evidence type="ECO:0000313" key="2">
    <source>
        <dbReference type="Proteomes" id="UP000770889"/>
    </source>
</evidence>
<proteinExistence type="predicted"/>